<dbReference type="AlphaFoldDB" id="A0A7K1SUT6"/>
<accession>A0A7K1SUT6</accession>
<name>A0A7K1SUT6_9SPHI</name>
<gene>
    <name evidence="1" type="ORF">GO621_04545</name>
</gene>
<dbReference type="Proteomes" id="UP000462014">
    <property type="component" value="Unassembled WGS sequence"/>
</dbReference>
<organism evidence="1 2">
    <name type="scientific">Mucilaginibacter arboris</name>
    <dbReference type="NCBI Taxonomy" id="2682090"/>
    <lineage>
        <taxon>Bacteria</taxon>
        <taxon>Pseudomonadati</taxon>
        <taxon>Bacteroidota</taxon>
        <taxon>Sphingobacteriia</taxon>
        <taxon>Sphingobacteriales</taxon>
        <taxon>Sphingobacteriaceae</taxon>
        <taxon>Mucilaginibacter</taxon>
    </lineage>
</organism>
<evidence type="ECO:0000313" key="1">
    <source>
        <dbReference type="EMBL" id="MVN20800.1"/>
    </source>
</evidence>
<dbReference type="EMBL" id="WPIK01000003">
    <property type="protein sequence ID" value="MVN20800.1"/>
    <property type="molecule type" value="Genomic_DNA"/>
</dbReference>
<protein>
    <submittedName>
        <fullName evidence="1">Uncharacterized protein</fullName>
    </submittedName>
</protein>
<dbReference type="RefSeq" id="WP_157564590.1">
    <property type="nucleotide sequence ID" value="NZ_WPIK01000003.1"/>
</dbReference>
<reference evidence="1 2" key="1">
    <citation type="submission" date="2019-12" db="EMBL/GenBank/DDBJ databases">
        <title>Mucilaginibacter sp. HMF7410 genome sequencing and assembly.</title>
        <authorList>
            <person name="Kang H."/>
            <person name="Cha I."/>
            <person name="Kim H."/>
            <person name="Joh K."/>
        </authorList>
    </citation>
    <scope>NUCLEOTIDE SEQUENCE [LARGE SCALE GENOMIC DNA]</scope>
    <source>
        <strain evidence="1 2">HMF7410</strain>
    </source>
</reference>
<evidence type="ECO:0000313" key="2">
    <source>
        <dbReference type="Proteomes" id="UP000462014"/>
    </source>
</evidence>
<keyword evidence="2" id="KW-1185">Reference proteome</keyword>
<sequence length="76" mass="8647">MISEMAQKLKEILSNTSQEEFDRDWAGIEDLGFQGPHADEVIEYLTFTQPTTVSYEVQPNNQNTLLLSNNSYYTAA</sequence>
<comment type="caution">
    <text evidence="1">The sequence shown here is derived from an EMBL/GenBank/DDBJ whole genome shotgun (WGS) entry which is preliminary data.</text>
</comment>
<proteinExistence type="predicted"/>